<name>A0A5J4V2H6_9EUKA</name>
<organism evidence="1 2">
    <name type="scientific">Streblomastix strix</name>
    <dbReference type="NCBI Taxonomy" id="222440"/>
    <lineage>
        <taxon>Eukaryota</taxon>
        <taxon>Metamonada</taxon>
        <taxon>Preaxostyla</taxon>
        <taxon>Oxymonadida</taxon>
        <taxon>Streblomastigidae</taxon>
        <taxon>Streblomastix</taxon>
    </lineage>
</organism>
<dbReference type="EMBL" id="SNRW01010415">
    <property type="protein sequence ID" value="KAA6376600.1"/>
    <property type="molecule type" value="Genomic_DNA"/>
</dbReference>
<dbReference type="Proteomes" id="UP000324800">
    <property type="component" value="Unassembled WGS sequence"/>
</dbReference>
<proteinExistence type="predicted"/>
<dbReference type="AlphaFoldDB" id="A0A5J4V2H6"/>
<evidence type="ECO:0000313" key="2">
    <source>
        <dbReference type="Proteomes" id="UP000324800"/>
    </source>
</evidence>
<protein>
    <submittedName>
        <fullName evidence="1">Uncharacterized protein</fullName>
    </submittedName>
</protein>
<reference evidence="1 2" key="1">
    <citation type="submission" date="2019-03" db="EMBL/GenBank/DDBJ databases">
        <title>Single cell metagenomics reveals metabolic interactions within the superorganism composed of flagellate Streblomastix strix and complex community of Bacteroidetes bacteria on its surface.</title>
        <authorList>
            <person name="Treitli S.C."/>
            <person name="Kolisko M."/>
            <person name="Husnik F."/>
            <person name="Keeling P."/>
            <person name="Hampl V."/>
        </authorList>
    </citation>
    <scope>NUCLEOTIDE SEQUENCE [LARGE SCALE GENOMIC DNA]</scope>
    <source>
        <strain evidence="1">ST1C</strain>
    </source>
</reference>
<accession>A0A5J4V2H6</accession>
<evidence type="ECO:0000313" key="1">
    <source>
        <dbReference type="EMBL" id="KAA6376600.1"/>
    </source>
</evidence>
<comment type="caution">
    <text evidence="1">The sequence shown here is derived from an EMBL/GenBank/DDBJ whole genome shotgun (WGS) entry which is preliminary data.</text>
</comment>
<gene>
    <name evidence="1" type="ORF">EZS28_027875</name>
</gene>
<sequence>MTIYSRDEESGSFEFIDHQKIYQQVFSVHCIPQSHSVDCLLIVTVNGEWLFLQWHESNFFPLGTGSLLDAVQHFFSKPVKRRFRLDPVRNILMGCIGDSTRQQLFSLFYKTFR</sequence>